<dbReference type="KEGG" id="mmau:NCTC10168_00420"/>
<accession>A0A449B4P1</accession>
<proteinExistence type="predicted"/>
<evidence type="ECO:0000313" key="2">
    <source>
        <dbReference type="EMBL" id="VEU75498.1"/>
    </source>
</evidence>
<dbReference type="AlphaFoldDB" id="A0A449B4P1"/>
<keyword evidence="1" id="KW-0472">Membrane</keyword>
<organism evidence="2 3">
    <name type="scientific">Mycoplasmopsis maculosa</name>
    <dbReference type="NCBI Taxonomy" id="114885"/>
    <lineage>
        <taxon>Bacteria</taxon>
        <taxon>Bacillati</taxon>
        <taxon>Mycoplasmatota</taxon>
        <taxon>Mycoplasmoidales</taxon>
        <taxon>Metamycoplasmataceae</taxon>
        <taxon>Mycoplasmopsis</taxon>
    </lineage>
</organism>
<dbReference type="Proteomes" id="UP000290243">
    <property type="component" value="Chromosome"/>
</dbReference>
<keyword evidence="1" id="KW-1133">Transmembrane helix</keyword>
<dbReference type="RefSeq" id="WP_129646644.1">
    <property type="nucleotide sequence ID" value="NZ_LR215037.1"/>
</dbReference>
<protein>
    <submittedName>
        <fullName evidence="2">Uncharacterized protein</fullName>
    </submittedName>
</protein>
<name>A0A449B4P1_9BACT</name>
<evidence type="ECO:0000256" key="1">
    <source>
        <dbReference type="SAM" id="Phobius"/>
    </source>
</evidence>
<feature type="transmembrane region" description="Helical" evidence="1">
    <location>
        <begin position="37"/>
        <end position="62"/>
    </location>
</feature>
<sequence length="143" mass="16653">MTNKIDKINKEEKTINAYFKIFSLNNNLYLKQFKKSIFQAVFTIVILLTFLFLSSIVIGTVLTEKNKLVAILCVISGSLLIIFGYTYFLIISIFGLLAVKKIIINDEEKAKKNIKFYIKSSFKKYPKKLMSLYEENNYYNKSD</sequence>
<dbReference type="EMBL" id="LR215037">
    <property type="protein sequence ID" value="VEU75498.1"/>
    <property type="molecule type" value="Genomic_DNA"/>
</dbReference>
<reference evidence="2 3" key="1">
    <citation type="submission" date="2019-01" db="EMBL/GenBank/DDBJ databases">
        <authorList>
            <consortium name="Pathogen Informatics"/>
        </authorList>
    </citation>
    <scope>NUCLEOTIDE SEQUENCE [LARGE SCALE GENOMIC DNA]</scope>
    <source>
        <strain evidence="2 3">NCTC10168</strain>
    </source>
</reference>
<evidence type="ECO:0000313" key="3">
    <source>
        <dbReference type="Proteomes" id="UP000290243"/>
    </source>
</evidence>
<keyword evidence="3" id="KW-1185">Reference proteome</keyword>
<feature type="transmembrane region" description="Helical" evidence="1">
    <location>
        <begin position="68"/>
        <end position="99"/>
    </location>
</feature>
<gene>
    <name evidence="2" type="ORF">NCTC10168_00420</name>
</gene>
<keyword evidence="1" id="KW-0812">Transmembrane</keyword>